<accession>A0ABW8YJI5</accession>
<feature type="transmembrane region" description="Helical" evidence="1">
    <location>
        <begin position="66"/>
        <end position="84"/>
    </location>
</feature>
<gene>
    <name evidence="3" type="ORF">ABS767_00145</name>
</gene>
<organism evidence="3 4">
    <name type="scientific">Sphingomonas plantiphila</name>
    <dbReference type="NCBI Taxonomy" id="3163295"/>
    <lineage>
        <taxon>Bacteria</taxon>
        <taxon>Pseudomonadati</taxon>
        <taxon>Pseudomonadota</taxon>
        <taxon>Alphaproteobacteria</taxon>
        <taxon>Sphingomonadales</taxon>
        <taxon>Sphingomonadaceae</taxon>
        <taxon>Sphingomonas</taxon>
    </lineage>
</organism>
<evidence type="ECO:0000313" key="4">
    <source>
        <dbReference type="Proteomes" id="UP001629244"/>
    </source>
</evidence>
<dbReference type="Pfam" id="PF03713">
    <property type="entry name" value="DUF305"/>
    <property type="match status" value="1"/>
</dbReference>
<feature type="domain" description="DUF305" evidence="2">
    <location>
        <begin position="92"/>
        <end position="151"/>
    </location>
</feature>
<keyword evidence="1" id="KW-0472">Membrane</keyword>
<evidence type="ECO:0000313" key="3">
    <source>
        <dbReference type="EMBL" id="MFL9839355.1"/>
    </source>
</evidence>
<dbReference type="RefSeq" id="WP_408076339.1">
    <property type="nucleotide sequence ID" value="NZ_JBELQC010000001.1"/>
</dbReference>
<sequence length="154" mass="17396">MRYSRFLAMIATSTIVMFGLMYLNTYALAHVTFSQTRVWMALLMGAVMAGIMLGFMWGMYKDRRTNIAILAVAALVFSGSLWAVRSQRTVDDVSYMKAMIPHHSIAIMTSERAQIRDPEVRKLADGIIATQRREIAEMKAMIARLEAREAKAAR</sequence>
<feature type="transmembrane region" description="Helical" evidence="1">
    <location>
        <begin position="6"/>
        <end position="26"/>
    </location>
</feature>
<protein>
    <submittedName>
        <fullName evidence="3">DUF305 domain-containing protein</fullName>
    </submittedName>
</protein>
<dbReference type="EMBL" id="JBELQC010000001">
    <property type="protein sequence ID" value="MFL9839355.1"/>
    <property type="molecule type" value="Genomic_DNA"/>
</dbReference>
<keyword evidence="4" id="KW-1185">Reference proteome</keyword>
<keyword evidence="1" id="KW-0812">Transmembrane</keyword>
<name>A0ABW8YJI5_9SPHN</name>
<reference evidence="3 4" key="1">
    <citation type="submission" date="2024-06" db="EMBL/GenBank/DDBJ databases">
        <authorList>
            <person name="Kaempfer P."/>
            <person name="Viver T."/>
        </authorList>
    </citation>
    <scope>NUCLEOTIDE SEQUENCE [LARGE SCALE GENOMIC DNA]</scope>
    <source>
        <strain evidence="3 4">ST-64</strain>
    </source>
</reference>
<dbReference type="Proteomes" id="UP001629244">
    <property type="component" value="Unassembled WGS sequence"/>
</dbReference>
<dbReference type="Gene3D" id="1.20.1260.10">
    <property type="match status" value="1"/>
</dbReference>
<dbReference type="InterPro" id="IPR005183">
    <property type="entry name" value="DUF305_CopM-like"/>
</dbReference>
<dbReference type="InterPro" id="IPR012347">
    <property type="entry name" value="Ferritin-like"/>
</dbReference>
<proteinExistence type="predicted"/>
<evidence type="ECO:0000256" key="1">
    <source>
        <dbReference type="SAM" id="Phobius"/>
    </source>
</evidence>
<feature type="transmembrane region" description="Helical" evidence="1">
    <location>
        <begin position="38"/>
        <end position="60"/>
    </location>
</feature>
<comment type="caution">
    <text evidence="3">The sequence shown here is derived from an EMBL/GenBank/DDBJ whole genome shotgun (WGS) entry which is preliminary data.</text>
</comment>
<evidence type="ECO:0000259" key="2">
    <source>
        <dbReference type="Pfam" id="PF03713"/>
    </source>
</evidence>
<keyword evidence="1" id="KW-1133">Transmembrane helix</keyword>